<keyword evidence="2" id="KW-0378">Hydrolase</keyword>
<sequence>MNSLVIAQITDCHLPNDPHQYYRGIDVDQHLNRVVDDLLRLPEPVGMILWTGDLVHHGAAQGYQRLKARIAELPVPSVWIPGNHDDAQLMQQIGSQAGGGLNQRTVLANDWAIILLDSTSAPDGRGGGSLAQSELDYLQQQLQALDDRHCLVVLHHNPAPVESDWQDQIMLGNAGAFWAILTASDNVRGVINGHVHQARDSDVEGVRVMMTPSTSVQFKAGCGEFTLEDDAVLQAPAYRLLKLSSDGQIETLIKRVAG</sequence>
<dbReference type="GO" id="GO:0016787">
    <property type="term" value="F:hydrolase activity"/>
    <property type="evidence" value="ECO:0007669"/>
    <property type="project" value="UniProtKB-KW"/>
</dbReference>
<dbReference type="InterPro" id="IPR050884">
    <property type="entry name" value="CNP_phosphodiesterase-III"/>
</dbReference>
<evidence type="ECO:0000259" key="5">
    <source>
        <dbReference type="Pfam" id="PF00149"/>
    </source>
</evidence>
<gene>
    <name evidence="6" type="primary">icc</name>
    <name evidence="6" type="ORF">AMJAP_0404</name>
</gene>
<dbReference type="Pfam" id="PF00149">
    <property type="entry name" value="Metallophos"/>
    <property type="match status" value="1"/>
</dbReference>
<protein>
    <submittedName>
        <fullName evidence="6">Icc protein</fullName>
    </submittedName>
</protein>
<dbReference type="AlphaFoldDB" id="A0A7R6PK58"/>
<dbReference type="Gene3D" id="3.60.21.10">
    <property type="match status" value="1"/>
</dbReference>
<reference evidence="6 7" key="1">
    <citation type="journal article" date="2008" name="Int. J. Syst. Evol. Microbiol.">
        <title>Amphritea japonica sp. nov. and Amphritea balenae sp. nov., isolated from the sediment adjacent to sperm whale carcasses off Kagoshima, Japan.</title>
        <authorList>
            <person name="Miyazaki M."/>
            <person name="Nogi Y."/>
            <person name="Fujiwara Y."/>
            <person name="Kawato M."/>
            <person name="Nagahama T."/>
            <person name="Kubokawa K."/>
            <person name="Horikoshi K."/>
        </authorList>
    </citation>
    <scope>NUCLEOTIDE SEQUENCE [LARGE SCALE GENOMIC DNA]</scope>
    <source>
        <strain evidence="6 7">ATCC BAA-1530</strain>
    </source>
</reference>
<feature type="domain" description="Calcineurin-like phosphoesterase" evidence="5">
    <location>
        <begin position="5"/>
        <end position="197"/>
    </location>
</feature>
<dbReference type="InterPro" id="IPR004843">
    <property type="entry name" value="Calcineurin-like_PHP"/>
</dbReference>
<dbReference type="PANTHER" id="PTHR42988:SF2">
    <property type="entry name" value="CYCLIC NUCLEOTIDE PHOSPHODIESTERASE CBUA0032-RELATED"/>
    <property type="match status" value="1"/>
</dbReference>
<dbReference type="EMBL" id="AP014545">
    <property type="protein sequence ID" value="BBB25003.1"/>
    <property type="molecule type" value="Genomic_DNA"/>
</dbReference>
<name>A0A7R6PK58_9GAMM</name>
<dbReference type="KEGG" id="ajp:AMJAP_0404"/>
<dbReference type="SUPFAM" id="SSF56300">
    <property type="entry name" value="Metallo-dependent phosphatases"/>
    <property type="match status" value="1"/>
</dbReference>
<proteinExistence type="inferred from homology"/>
<dbReference type="GO" id="GO:0046872">
    <property type="term" value="F:metal ion binding"/>
    <property type="evidence" value="ECO:0007669"/>
    <property type="project" value="UniProtKB-KW"/>
</dbReference>
<dbReference type="OrthoDB" id="9784378at2"/>
<keyword evidence="7" id="KW-1185">Reference proteome</keyword>
<evidence type="ECO:0000256" key="4">
    <source>
        <dbReference type="ARBA" id="ARBA00025742"/>
    </source>
</evidence>
<evidence type="ECO:0000256" key="3">
    <source>
        <dbReference type="ARBA" id="ARBA00023004"/>
    </source>
</evidence>
<keyword evidence="3" id="KW-0408">Iron</keyword>
<dbReference type="PANTHER" id="PTHR42988">
    <property type="entry name" value="PHOSPHOHYDROLASE"/>
    <property type="match status" value="1"/>
</dbReference>
<accession>A0A7R6PK58</accession>
<evidence type="ECO:0000256" key="1">
    <source>
        <dbReference type="ARBA" id="ARBA00022723"/>
    </source>
</evidence>
<organism evidence="6 7">
    <name type="scientific">Amphritea japonica ATCC BAA-1530</name>
    <dbReference type="NCBI Taxonomy" id="1278309"/>
    <lineage>
        <taxon>Bacteria</taxon>
        <taxon>Pseudomonadati</taxon>
        <taxon>Pseudomonadota</taxon>
        <taxon>Gammaproteobacteria</taxon>
        <taxon>Oceanospirillales</taxon>
        <taxon>Oceanospirillaceae</taxon>
        <taxon>Amphritea</taxon>
    </lineage>
</organism>
<comment type="similarity">
    <text evidence="4">Belongs to the cyclic nucleotide phosphodiesterase class-III family.</text>
</comment>
<evidence type="ECO:0000256" key="2">
    <source>
        <dbReference type="ARBA" id="ARBA00022801"/>
    </source>
</evidence>
<evidence type="ECO:0000313" key="6">
    <source>
        <dbReference type="EMBL" id="BBB25003.1"/>
    </source>
</evidence>
<dbReference type="Proteomes" id="UP000595663">
    <property type="component" value="Chromosome"/>
</dbReference>
<dbReference type="InterPro" id="IPR029052">
    <property type="entry name" value="Metallo-depent_PP-like"/>
</dbReference>
<keyword evidence="1" id="KW-0479">Metal-binding</keyword>
<dbReference type="RefSeq" id="WP_019620820.1">
    <property type="nucleotide sequence ID" value="NZ_AP014545.1"/>
</dbReference>
<evidence type="ECO:0000313" key="7">
    <source>
        <dbReference type="Proteomes" id="UP000595663"/>
    </source>
</evidence>